<dbReference type="GO" id="GO:0046872">
    <property type="term" value="F:metal ion binding"/>
    <property type="evidence" value="ECO:0007669"/>
    <property type="project" value="UniProtKB-KW"/>
</dbReference>
<dbReference type="InterPro" id="IPR051158">
    <property type="entry name" value="Metallophosphoesterase_sf"/>
</dbReference>
<dbReference type="SUPFAM" id="SSF56300">
    <property type="entry name" value="Metallo-dependent phosphatases"/>
    <property type="match status" value="1"/>
</dbReference>
<evidence type="ECO:0000256" key="1">
    <source>
        <dbReference type="ARBA" id="ARBA00022723"/>
    </source>
</evidence>
<evidence type="ECO:0000256" key="2">
    <source>
        <dbReference type="ARBA" id="ARBA00022801"/>
    </source>
</evidence>
<dbReference type="Proteomes" id="UP000266313">
    <property type="component" value="Chromosome"/>
</dbReference>
<dbReference type="InterPro" id="IPR029052">
    <property type="entry name" value="Metallo-depent_PP-like"/>
</dbReference>
<dbReference type="PIRSF" id="PIRSF008292">
    <property type="entry name" value="UCP008292"/>
    <property type="match status" value="1"/>
</dbReference>
<keyword evidence="5" id="KW-1185">Reference proteome</keyword>
<dbReference type="InterPro" id="IPR016538">
    <property type="entry name" value="UCP008292"/>
</dbReference>
<dbReference type="Gene3D" id="3.60.21.10">
    <property type="match status" value="1"/>
</dbReference>
<dbReference type="GO" id="GO:0016020">
    <property type="term" value="C:membrane"/>
    <property type="evidence" value="ECO:0007669"/>
    <property type="project" value="GOC"/>
</dbReference>
<evidence type="ECO:0000313" key="4">
    <source>
        <dbReference type="EMBL" id="BBA32777.1"/>
    </source>
</evidence>
<protein>
    <submittedName>
        <fullName evidence="4">Calcineurin-like phosphoesterase superfamily domain protein</fullName>
    </submittedName>
</protein>
<proteinExistence type="predicted"/>
<name>A0A250KMI9_9GAMM</name>
<evidence type="ECO:0000313" key="5">
    <source>
        <dbReference type="Proteomes" id="UP000266313"/>
    </source>
</evidence>
<dbReference type="PANTHER" id="PTHR31302:SF31">
    <property type="entry name" value="PHOSPHODIESTERASE YAEI"/>
    <property type="match status" value="1"/>
</dbReference>
<dbReference type="GO" id="GO:0009245">
    <property type="term" value="P:lipid A biosynthetic process"/>
    <property type="evidence" value="ECO:0007669"/>
    <property type="project" value="TreeGrafter"/>
</dbReference>
<gene>
    <name evidence="4" type="ORF">sS8_0812</name>
</gene>
<dbReference type="KEGG" id="mmai:sS8_0812"/>
<keyword evidence="1" id="KW-0479">Metal-binding</keyword>
<evidence type="ECO:0000259" key="3">
    <source>
        <dbReference type="Pfam" id="PF00149"/>
    </source>
</evidence>
<reference evidence="4 5" key="1">
    <citation type="submission" date="2016-12" db="EMBL/GenBank/DDBJ databases">
        <title>Genome sequencing of Methylocaldum marinum.</title>
        <authorList>
            <person name="Takeuchi M."/>
            <person name="Kamagata Y."/>
            <person name="Hiraoka S."/>
            <person name="Oshima K."/>
            <person name="Hattori M."/>
            <person name="Iwasaki W."/>
        </authorList>
    </citation>
    <scope>NUCLEOTIDE SEQUENCE [LARGE SCALE GENOMIC DNA]</scope>
    <source>
        <strain evidence="4 5">S8</strain>
    </source>
</reference>
<dbReference type="GO" id="GO:0008758">
    <property type="term" value="F:UDP-2,3-diacylglucosamine hydrolase activity"/>
    <property type="evidence" value="ECO:0007669"/>
    <property type="project" value="TreeGrafter"/>
</dbReference>
<accession>A0A250KMI9</accession>
<feature type="domain" description="Calcineurin-like phosphoesterase" evidence="3">
    <location>
        <begin position="1"/>
        <end position="196"/>
    </location>
</feature>
<keyword evidence="2" id="KW-0378">Hydrolase</keyword>
<organism evidence="4 5">
    <name type="scientific">Methylocaldum marinum</name>
    <dbReference type="NCBI Taxonomy" id="1432792"/>
    <lineage>
        <taxon>Bacteria</taxon>
        <taxon>Pseudomonadati</taxon>
        <taxon>Pseudomonadota</taxon>
        <taxon>Gammaproteobacteria</taxon>
        <taxon>Methylococcales</taxon>
        <taxon>Methylococcaceae</taxon>
        <taxon>Methylocaldum</taxon>
    </lineage>
</organism>
<dbReference type="Pfam" id="PF00149">
    <property type="entry name" value="Metallophos"/>
    <property type="match status" value="1"/>
</dbReference>
<dbReference type="InterPro" id="IPR004843">
    <property type="entry name" value="Calcineurin-like_PHP"/>
</dbReference>
<dbReference type="AlphaFoldDB" id="A0A250KMI9"/>
<sequence length="254" mass="27595">MGDIHYTLSSQGQLQNICAYVSENADILLLCGDIVDDGRPEEARLFAKELTAGIRIPMVGVLGNHEYEAGRVDDVRHIFADAGIIMLDGEAHEVHGIGFAGVKGFAGGFGEHALQPWGESTLKQFVHETVEESLKLESALAKLRTRQRIALLHYAPIKATVEGEPVEIYPFLGSSRLEEPLNRYSATAVFHGHAHRGQPMGKTGGNIPVYNVALPVLRRAFPEAPPVRLIELPAEASAATENHSFNSKPYSLPG</sequence>
<dbReference type="PANTHER" id="PTHR31302">
    <property type="entry name" value="TRANSMEMBRANE PROTEIN WITH METALLOPHOSPHOESTERASE DOMAIN-RELATED"/>
    <property type="match status" value="1"/>
</dbReference>
<dbReference type="EMBL" id="AP017928">
    <property type="protein sequence ID" value="BBA32777.1"/>
    <property type="molecule type" value="Genomic_DNA"/>
</dbReference>